<name>A0AAW6T6Q1_9MICO</name>
<dbReference type="AlphaFoldDB" id="A0AAW6T6Q1"/>
<dbReference type="HAMAP" id="MF_00470">
    <property type="entry name" value="MenC_1"/>
    <property type="match status" value="1"/>
</dbReference>
<comment type="cofactor">
    <cofactor evidence="4">
        <name>a divalent metal cation</name>
        <dbReference type="ChEBI" id="CHEBI:60240"/>
    </cofactor>
</comment>
<protein>
    <recommendedName>
        <fullName evidence="4">o-succinylbenzoate synthase</fullName>
        <shortName evidence="4">OSB synthase</shortName>
        <shortName evidence="4">OSBS</shortName>
        <ecNumber evidence="4">4.2.1.113</ecNumber>
    </recommendedName>
    <alternativeName>
        <fullName evidence="4">4-(2'-carboxyphenyl)-4-oxybutyric acid synthase</fullName>
    </alternativeName>
    <alternativeName>
        <fullName evidence="4">o-succinylbenzoic acid synthase</fullName>
    </alternativeName>
</protein>
<dbReference type="RefSeq" id="WP_281488696.1">
    <property type="nucleotide sequence ID" value="NZ_JASATX010000003.1"/>
</dbReference>
<gene>
    <name evidence="4" type="primary">menC</name>
    <name evidence="6" type="ORF">QF206_08010</name>
</gene>
<dbReference type="Gene3D" id="3.20.20.120">
    <property type="entry name" value="Enolase-like C-terminal domain"/>
    <property type="match status" value="1"/>
</dbReference>
<keyword evidence="3 4" id="KW-0456">Lyase</keyword>
<keyword evidence="2 4" id="KW-0460">Magnesium</keyword>
<keyword evidence="1 4" id="KW-0479">Metal-binding</keyword>
<dbReference type="SMART" id="SM00922">
    <property type="entry name" value="MR_MLE"/>
    <property type="match status" value="1"/>
</dbReference>
<organism evidence="6 7">
    <name type="scientific">Ruicaihuangia caeni</name>
    <dbReference type="NCBI Taxonomy" id="3042517"/>
    <lineage>
        <taxon>Bacteria</taxon>
        <taxon>Bacillati</taxon>
        <taxon>Actinomycetota</taxon>
        <taxon>Actinomycetes</taxon>
        <taxon>Micrococcales</taxon>
        <taxon>Microbacteriaceae</taxon>
        <taxon>Ruicaihuangia</taxon>
    </lineage>
</organism>
<keyword evidence="7" id="KW-1185">Reference proteome</keyword>
<dbReference type="GO" id="GO:0043748">
    <property type="term" value="F:O-succinylbenzoate synthase activity"/>
    <property type="evidence" value="ECO:0007669"/>
    <property type="project" value="UniProtKB-EC"/>
</dbReference>
<comment type="caution">
    <text evidence="6">The sequence shown here is derived from an EMBL/GenBank/DDBJ whole genome shotgun (WGS) entry which is preliminary data.</text>
</comment>
<dbReference type="SFLD" id="SFLDF00009">
    <property type="entry name" value="o-succinylbenzoate_synthase"/>
    <property type="match status" value="1"/>
</dbReference>
<feature type="binding site" evidence="4">
    <location>
        <position position="150"/>
    </location>
    <ligand>
        <name>Mg(2+)</name>
        <dbReference type="ChEBI" id="CHEBI:18420"/>
    </ligand>
</feature>
<evidence type="ECO:0000256" key="1">
    <source>
        <dbReference type="ARBA" id="ARBA00022723"/>
    </source>
</evidence>
<feature type="active site" description="Proton donor" evidence="4">
    <location>
        <position position="119"/>
    </location>
</feature>
<feature type="domain" description="Mandelate racemase/muconate lactonizing enzyme C-terminal" evidence="5">
    <location>
        <begin position="100"/>
        <end position="195"/>
    </location>
</feature>
<dbReference type="InterPro" id="IPR029065">
    <property type="entry name" value="Enolase_C-like"/>
</dbReference>
<dbReference type="PANTHER" id="PTHR48073:SF2">
    <property type="entry name" value="O-SUCCINYLBENZOATE SYNTHASE"/>
    <property type="match status" value="1"/>
</dbReference>
<evidence type="ECO:0000256" key="2">
    <source>
        <dbReference type="ARBA" id="ARBA00022842"/>
    </source>
</evidence>
<reference evidence="6 7" key="1">
    <citation type="submission" date="2023-04" db="EMBL/GenBank/DDBJ databases">
        <title>Klugiella caeni sp. nov. isolated from the sludge of biochemical tank.</title>
        <authorList>
            <person name="Geng K."/>
        </authorList>
    </citation>
    <scope>NUCLEOTIDE SEQUENCE [LARGE SCALE GENOMIC DNA]</scope>
    <source>
        <strain evidence="6 7">YN-L-19</strain>
    </source>
</reference>
<dbReference type="Pfam" id="PF13378">
    <property type="entry name" value="MR_MLE_C"/>
    <property type="match status" value="1"/>
</dbReference>
<dbReference type="InterPro" id="IPR010196">
    <property type="entry name" value="OSB_synthase_MenC1"/>
</dbReference>
<dbReference type="Pfam" id="PF18374">
    <property type="entry name" value="Enolase_like_N"/>
    <property type="match status" value="1"/>
</dbReference>
<dbReference type="GO" id="GO:0000287">
    <property type="term" value="F:magnesium ion binding"/>
    <property type="evidence" value="ECO:0007669"/>
    <property type="project" value="UniProtKB-UniRule"/>
</dbReference>
<comment type="catalytic activity">
    <reaction evidence="4">
        <text>(1R,6R)-6-hydroxy-2-succinyl-cyclohexa-2,4-diene-1-carboxylate = 2-succinylbenzoate + H2O</text>
        <dbReference type="Rhea" id="RHEA:10196"/>
        <dbReference type="ChEBI" id="CHEBI:15377"/>
        <dbReference type="ChEBI" id="CHEBI:18325"/>
        <dbReference type="ChEBI" id="CHEBI:58689"/>
        <dbReference type="EC" id="4.2.1.113"/>
    </reaction>
</comment>
<dbReference type="InterPro" id="IPR036849">
    <property type="entry name" value="Enolase-like_C_sf"/>
</dbReference>
<comment type="similarity">
    <text evidence="4">Belongs to the mandelate racemase/muconate lactonizing enzyme family. MenC type 1 subfamily.</text>
</comment>
<evidence type="ECO:0000256" key="3">
    <source>
        <dbReference type="ARBA" id="ARBA00023239"/>
    </source>
</evidence>
<dbReference type="PANTHER" id="PTHR48073">
    <property type="entry name" value="O-SUCCINYLBENZOATE SYNTHASE-RELATED"/>
    <property type="match status" value="1"/>
</dbReference>
<dbReference type="EMBL" id="JASATX010000003">
    <property type="protein sequence ID" value="MDI2098904.1"/>
    <property type="molecule type" value="Genomic_DNA"/>
</dbReference>
<feature type="binding site" evidence="4">
    <location>
        <position position="176"/>
    </location>
    <ligand>
        <name>Mg(2+)</name>
        <dbReference type="ChEBI" id="CHEBI:18420"/>
    </ligand>
</feature>
<evidence type="ECO:0000259" key="5">
    <source>
        <dbReference type="SMART" id="SM00922"/>
    </source>
</evidence>
<dbReference type="NCBIfam" id="NF002782">
    <property type="entry name" value="PRK02901.1"/>
    <property type="match status" value="1"/>
</dbReference>
<keyword evidence="4" id="KW-0474">Menaquinone biosynthesis</keyword>
<comment type="pathway">
    <text evidence="4">Quinol/quinone metabolism; 1,4-dihydroxy-2-naphthoate biosynthesis; 1,4-dihydroxy-2-naphthoate from chorismate: step 4/7.</text>
</comment>
<comment type="function">
    <text evidence="4">Converts 2-succinyl-6-hydroxy-2,4-cyclohexadiene-1-carboxylate (SHCHC) to 2-succinylbenzoate (OSB).</text>
</comment>
<dbReference type="CDD" id="cd03320">
    <property type="entry name" value="OSBS"/>
    <property type="match status" value="1"/>
</dbReference>
<dbReference type="SUPFAM" id="SSF51604">
    <property type="entry name" value="Enolase C-terminal domain-like"/>
    <property type="match status" value="1"/>
</dbReference>
<proteinExistence type="inferred from homology"/>
<dbReference type="EC" id="4.2.1.113" evidence="4"/>
<comment type="pathway">
    <text evidence="4">Quinol/quinone metabolism; menaquinone biosynthesis.</text>
</comment>
<dbReference type="GO" id="GO:0009234">
    <property type="term" value="P:menaquinone biosynthetic process"/>
    <property type="evidence" value="ECO:0007669"/>
    <property type="project" value="UniProtKB-UniRule"/>
</dbReference>
<dbReference type="SFLD" id="SFLDS00001">
    <property type="entry name" value="Enolase"/>
    <property type="match status" value="1"/>
</dbReference>
<dbReference type="Proteomes" id="UP001321506">
    <property type="component" value="Unassembled WGS sequence"/>
</dbReference>
<accession>A0AAW6T6Q1</accession>
<dbReference type="InterPro" id="IPR013342">
    <property type="entry name" value="Mandelate_racemase_C"/>
</dbReference>
<dbReference type="SFLD" id="SFLDG00180">
    <property type="entry name" value="muconate_cycloisomerase"/>
    <property type="match status" value="1"/>
</dbReference>
<evidence type="ECO:0000256" key="4">
    <source>
        <dbReference type="HAMAP-Rule" id="MF_00470"/>
    </source>
</evidence>
<evidence type="ECO:0000313" key="6">
    <source>
        <dbReference type="EMBL" id="MDI2098904.1"/>
    </source>
</evidence>
<evidence type="ECO:0000313" key="7">
    <source>
        <dbReference type="Proteomes" id="UP001321506"/>
    </source>
</evidence>
<feature type="active site" description="Proton acceptor" evidence="4">
    <location>
        <position position="225"/>
    </location>
</feature>
<feature type="binding site" evidence="4">
    <location>
        <position position="201"/>
    </location>
    <ligand>
        <name>Mg(2+)</name>
        <dbReference type="ChEBI" id="CHEBI:18420"/>
    </ligand>
</feature>
<sequence length="343" mass="36267">MPQPDADALASRPLPPLGELLAGARVVALPLRTRFRGIDTREALLMQGPQGWTEFSPFVEYDDAESAAWLAAAIDFGWSAPLPQRRGSIPVNATLPAVRAEDVAEVLAPFGACRTVKVKVAEPGQSLADDLERVAAAREVVGPTGRVRIDANGAWSVDEAAIAVRALAEFDLEYAEQPCRTVAELAELRRRLDGAVAIAADESVRKADDPLRVARAGAADIVVVKAQPLGGIRAALSLIEAAGLPAVISSALDTSVGLSMGAHLAAAMPTLQFDCGLGTAALLAADVARHPLMPSGGAIEVRRIDADAELLDEHAADDARREWWFERLRRCHSVLASQPPAAR</sequence>